<dbReference type="InterPro" id="IPR036887">
    <property type="entry name" value="HTH_APSES_sf"/>
</dbReference>
<feature type="region of interest" description="Disordered" evidence="1">
    <location>
        <begin position="43"/>
        <end position="82"/>
    </location>
</feature>
<organism evidence="3 4">
    <name type="scientific">Penicillium cinerascens</name>
    <dbReference type="NCBI Taxonomy" id="70096"/>
    <lineage>
        <taxon>Eukaryota</taxon>
        <taxon>Fungi</taxon>
        <taxon>Dikarya</taxon>
        <taxon>Ascomycota</taxon>
        <taxon>Pezizomycotina</taxon>
        <taxon>Eurotiomycetes</taxon>
        <taxon>Eurotiomycetidae</taxon>
        <taxon>Eurotiales</taxon>
        <taxon>Aspergillaceae</taxon>
        <taxon>Penicillium</taxon>
    </lineage>
</organism>
<dbReference type="PROSITE" id="PS51299">
    <property type="entry name" value="HTH_APSES"/>
    <property type="match status" value="1"/>
</dbReference>
<feature type="compositionally biased region" description="Polar residues" evidence="1">
    <location>
        <begin position="324"/>
        <end position="344"/>
    </location>
</feature>
<keyword evidence="4" id="KW-1185">Reference proteome</keyword>
<dbReference type="GO" id="GO:0000981">
    <property type="term" value="F:DNA-binding transcription factor activity, RNA polymerase II-specific"/>
    <property type="evidence" value="ECO:0007669"/>
    <property type="project" value="UniProtKB-ARBA"/>
</dbReference>
<dbReference type="AlphaFoldDB" id="A0A9W9M5N6"/>
<dbReference type="EMBL" id="JAPQKR010000016">
    <property type="protein sequence ID" value="KAJ5190195.1"/>
    <property type="molecule type" value="Genomic_DNA"/>
</dbReference>
<dbReference type="Gene3D" id="3.10.260.10">
    <property type="entry name" value="Transcription regulator HTH, APSES-type DNA-binding domain"/>
    <property type="match status" value="1"/>
</dbReference>
<dbReference type="GO" id="GO:0030907">
    <property type="term" value="C:MBF transcription complex"/>
    <property type="evidence" value="ECO:0007669"/>
    <property type="project" value="TreeGrafter"/>
</dbReference>
<sequence length="535" mass="59633">MASIKDLLNPSPDSPPQLPKAHFQERPKTLFTELPRAYYGLLSRVNNAPPATTASPVHEKRSKMPKDSPVFRPGSTQGEVRYPPCEERDEELTKIHKEFQLHPMGKIAQYPRHIPYQSDKKSFQEKTGRDSFHVFQYTFQEPGTQEVWTVMWDYNIGLVRTTHLFKCLGYQKTVPGKALAQNEGLREICHSITGGALAAQGYWWPYKAAKAMAATFCWRIRYALTPLFGTDFPSMCIPPEDQTKHGRMVIHKSIVAEATEIARLYRDLELQKARAGSNQGSRSSGPEHQKTCSQSSFVYGDRDHRRVKSKFPRHRYEDSIGSARDSSSEPCCNSPRSPTHNPWTPVNGPPRSSDVVTPQSDISPGDFFRPLITYRKRGLSAEETGSEAGLSPMPNFPSLGKEDAEMGEADSGVADVESAGSLSDTSISGDDSVDDDDDYRVPVSRGSTSDEAPGERAKNPPRSARSRGSELLPPLGHFAHEVKAAHALLHLHMQEAKDNESDTDEAMDWSPWKNSVTSHTLKVVPETDKRRCASL</sequence>
<dbReference type="OrthoDB" id="5562739at2759"/>
<evidence type="ECO:0000313" key="3">
    <source>
        <dbReference type="EMBL" id="KAJ5190195.1"/>
    </source>
</evidence>
<feature type="region of interest" description="Disordered" evidence="1">
    <location>
        <begin position="1"/>
        <end position="27"/>
    </location>
</feature>
<dbReference type="GO" id="GO:0003677">
    <property type="term" value="F:DNA binding"/>
    <property type="evidence" value="ECO:0007669"/>
    <property type="project" value="InterPro"/>
</dbReference>
<feature type="region of interest" description="Disordered" evidence="1">
    <location>
        <begin position="275"/>
        <end position="475"/>
    </location>
</feature>
<protein>
    <recommendedName>
        <fullName evidence="2">HTH APSES-type domain-containing protein</fullName>
    </recommendedName>
</protein>
<dbReference type="GO" id="GO:0033309">
    <property type="term" value="C:SBF transcription complex"/>
    <property type="evidence" value="ECO:0007669"/>
    <property type="project" value="TreeGrafter"/>
</dbReference>
<proteinExistence type="predicted"/>
<dbReference type="InterPro" id="IPR051642">
    <property type="entry name" value="SWI6-like"/>
</dbReference>
<dbReference type="PANTHER" id="PTHR43828">
    <property type="entry name" value="ASPARAGINASE"/>
    <property type="match status" value="1"/>
</dbReference>
<comment type="caution">
    <text evidence="3">The sequence shown here is derived from an EMBL/GenBank/DDBJ whole genome shotgun (WGS) entry which is preliminary data.</text>
</comment>
<dbReference type="GeneID" id="83183537"/>
<feature type="compositionally biased region" description="Polar residues" evidence="1">
    <location>
        <begin position="44"/>
        <end position="55"/>
    </location>
</feature>
<name>A0A9W9M5N6_9EURO</name>
<reference evidence="3" key="1">
    <citation type="submission" date="2022-12" db="EMBL/GenBank/DDBJ databases">
        <authorList>
            <person name="Petersen C."/>
        </authorList>
    </citation>
    <scope>NUCLEOTIDE SEQUENCE</scope>
    <source>
        <strain evidence="3">IBT 15544</strain>
    </source>
</reference>
<dbReference type="Proteomes" id="UP001150904">
    <property type="component" value="Unassembled WGS sequence"/>
</dbReference>
<evidence type="ECO:0000259" key="2">
    <source>
        <dbReference type="PROSITE" id="PS51299"/>
    </source>
</evidence>
<evidence type="ECO:0000256" key="1">
    <source>
        <dbReference type="SAM" id="MobiDB-lite"/>
    </source>
</evidence>
<feature type="compositionally biased region" description="Basic and acidic residues" evidence="1">
    <location>
        <begin position="57"/>
        <end position="66"/>
    </location>
</feature>
<dbReference type="PANTHER" id="PTHR43828:SF5">
    <property type="entry name" value="TRANSCRIPTIONAL REPRESSOR XBP1"/>
    <property type="match status" value="1"/>
</dbReference>
<gene>
    <name evidence="3" type="ORF">N7498_009180</name>
</gene>
<feature type="domain" description="HTH APSES-type" evidence="2">
    <location>
        <begin position="121"/>
        <end position="239"/>
    </location>
</feature>
<dbReference type="SUPFAM" id="SSF54616">
    <property type="entry name" value="DNA-binding domain of Mlu1-box binding protein MBP1"/>
    <property type="match status" value="1"/>
</dbReference>
<evidence type="ECO:0000313" key="4">
    <source>
        <dbReference type="Proteomes" id="UP001150904"/>
    </source>
</evidence>
<accession>A0A9W9M5N6</accession>
<reference evidence="3" key="2">
    <citation type="journal article" date="2023" name="IMA Fungus">
        <title>Comparative genomic study of the Penicillium genus elucidates a diverse pangenome and 15 lateral gene transfer events.</title>
        <authorList>
            <person name="Petersen C."/>
            <person name="Sorensen T."/>
            <person name="Nielsen M.R."/>
            <person name="Sondergaard T.E."/>
            <person name="Sorensen J.L."/>
            <person name="Fitzpatrick D.A."/>
            <person name="Frisvad J.C."/>
            <person name="Nielsen K.L."/>
        </authorList>
    </citation>
    <scope>NUCLEOTIDE SEQUENCE</scope>
    <source>
        <strain evidence="3">IBT 15544</strain>
    </source>
</reference>
<dbReference type="RefSeq" id="XP_058303135.1">
    <property type="nucleotide sequence ID" value="XM_058456236.1"/>
</dbReference>
<dbReference type="InterPro" id="IPR003163">
    <property type="entry name" value="Tscrpt_reg_HTH_APSES-type"/>
</dbReference>